<dbReference type="EC" id="2.4.-.-" evidence="3"/>
<proteinExistence type="predicted"/>
<protein>
    <submittedName>
        <fullName evidence="3">Glycosyltransferase family 4 protein</fullName>
        <ecNumber evidence="3">2.4.-.-</ecNumber>
    </submittedName>
</protein>
<dbReference type="PANTHER" id="PTHR45947:SF3">
    <property type="entry name" value="SULFOQUINOVOSYL TRANSFERASE SQD2"/>
    <property type="match status" value="1"/>
</dbReference>
<gene>
    <name evidence="3" type="ORF">SIL87_11320</name>
</gene>
<dbReference type="GO" id="GO:0016758">
    <property type="term" value="F:hexosyltransferase activity"/>
    <property type="evidence" value="ECO:0007669"/>
    <property type="project" value="TreeGrafter"/>
</dbReference>
<evidence type="ECO:0000259" key="2">
    <source>
        <dbReference type="Pfam" id="PF13439"/>
    </source>
</evidence>
<dbReference type="InterPro" id="IPR001296">
    <property type="entry name" value="Glyco_trans_1"/>
</dbReference>
<keyword evidence="3" id="KW-0808">Transferase</keyword>
<dbReference type="Pfam" id="PF13439">
    <property type="entry name" value="Glyco_transf_4"/>
    <property type="match status" value="1"/>
</dbReference>
<evidence type="ECO:0000259" key="1">
    <source>
        <dbReference type="Pfam" id="PF00534"/>
    </source>
</evidence>
<keyword evidence="3" id="KW-0328">Glycosyltransferase</keyword>
<dbReference type="InterPro" id="IPR050194">
    <property type="entry name" value="Glycosyltransferase_grp1"/>
</dbReference>
<dbReference type="Gene3D" id="3.40.50.2000">
    <property type="entry name" value="Glycogen Phosphorylase B"/>
    <property type="match status" value="2"/>
</dbReference>
<dbReference type="InterPro" id="IPR028098">
    <property type="entry name" value="Glyco_trans_4-like_N"/>
</dbReference>
<feature type="domain" description="Glycosyl transferase family 1" evidence="1">
    <location>
        <begin position="184"/>
        <end position="334"/>
    </location>
</feature>
<sequence>MTNPIRIVHVFPSFAAGGAQMRMCALANHFGDRFSHEIVALDNDTTCRDRLESRLDIGFPSPPPTSTGLPQRLRAIGRTLRALRPDLLVTSNWGSIEWAIANRLGGRVRHIHTEDGFGPDERDRQIRRRVITRRLILRSSTTIVPSRTLLDVAACVWQLPRHSLHYIPNGIDLARFSPAVALPDTPVIGCVAALRPEKNLARLIRAAAIARREVKFELRILGDGPDRAALEHLAAESGMPVMFLGARSDAASFYREISLFALSSDTEQMPLSVMEAMASGLPVITTDVGDISRMVAAENRPFIVRRDDAALAAALSGLIINPERAHMIGRANRARAIEEFDFAAMARKWSDVLMPVRRAGAASTSNAVRRG</sequence>
<dbReference type="CDD" id="cd03801">
    <property type="entry name" value="GT4_PimA-like"/>
    <property type="match status" value="1"/>
</dbReference>
<dbReference type="AlphaFoldDB" id="A0AAW9DSS1"/>
<dbReference type="SUPFAM" id="SSF53756">
    <property type="entry name" value="UDP-Glycosyltransferase/glycogen phosphorylase"/>
    <property type="match status" value="1"/>
</dbReference>
<dbReference type="RefSeq" id="WP_319614274.1">
    <property type="nucleotide sequence ID" value="NZ_JAWXYB010000018.1"/>
</dbReference>
<dbReference type="EMBL" id="JAWXYB010000018">
    <property type="protein sequence ID" value="MDX5931357.1"/>
    <property type="molecule type" value="Genomic_DNA"/>
</dbReference>
<dbReference type="Pfam" id="PF00534">
    <property type="entry name" value="Glycos_transf_1"/>
    <property type="match status" value="1"/>
</dbReference>
<feature type="domain" description="Glycosyltransferase subfamily 4-like N-terminal" evidence="2">
    <location>
        <begin position="17"/>
        <end position="175"/>
    </location>
</feature>
<accession>A0AAW9DSS1</accession>
<dbReference type="Proteomes" id="UP001279553">
    <property type="component" value="Unassembled WGS sequence"/>
</dbReference>
<reference evidence="3 4" key="1">
    <citation type="submission" date="2023-11" db="EMBL/GenBank/DDBJ databases">
        <title>MicrobeMod: A computational toolkit for identifying prokaryotic methylation and restriction-modification with nanopore sequencing.</title>
        <authorList>
            <person name="Crits-Christoph A."/>
            <person name="Kang S.C."/>
            <person name="Lee H."/>
            <person name="Ostrov N."/>
        </authorList>
    </citation>
    <scope>NUCLEOTIDE SEQUENCE [LARGE SCALE GENOMIC DNA]</scope>
    <source>
        <strain evidence="3 4">DSMZ 700</strain>
    </source>
</reference>
<evidence type="ECO:0000313" key="3">
    <source>
        <dbReference type="EMBL" id="MDX5931357.1"/>
    </source>
</evidence>
<dbReference type="PANTHER" id="PTHR45947">
    <property type="entry name" value="SULFOQUINOVOSYL TRANSFERASE SQD2"/>
    <property type="match status" value="1"/>
</dbReference>
<evidence type="ECO:0000313" key="4">
    <source>
        <dbReference type="Proteomes" id="UP001279553"/>
    </source>
</evidence>
<keyword evidence="4" id="KW-1185">Reference proteome</keyword>
<comment type="caution">
    <text evidence="3">The sequence shown here is derived from an EMBL/GenBank/DDBJ whole genome shotgun (WGS) entry which is preliminary data.</text>
</comment>
<organism evidence="3 4">
    <name type="scientific">Acidiphilium acidophilum</name>
    <name type="common">Thiobacillus acidophilus</name>
    <dbReference type="NCBI Taxonomy" id="76588"/>
    <lineage>
        <taxon>Bacteria</taxon>
        <taxon>Pseudomonadati</taxon>
        <taxon>Pseudomonadota</taxon>
        <taxon>Alphaproteobacteria</taxon>
        <taxon>Acetobacterales</taxon>
        <taxon>Acidocellaceae</taxon>
        <taxon>Acidiphilium</taxon>
    </lineage>
</organism>
<name>A0AAW9DSS1_ACIAO</name>